<evidence type="ECO:0000313" key="1">
    <source>
        <dbReference type="EMBL" id="CDW36223.1"/>
    </source>
</evidence>
<organism evidence="1">
    <name type="scientific">Lepeophtheirus salmonis</name>
    <name type="common">Salmon louse</name>
    <name type="synonym">Caligus salmonis</name>
    <dbReference type="NCBI Taxonomy" id="72036"/>
    <lineage>
        <taxon>Eukaryota</taxon>
        <taxon>Metazoa</taxon>
        <taxon>Ecdysozoa</taxon>
        <taxon>Arthropoda</taxon>
        <taxon>Crustacea</taxon>
        <taxon>Multicrustacea</taxon>
        <taxon>Hexanauplia</taxon>
        <taxon>Copepoda</taxon>
        <taxon>Siphonostomatoida</taxon>
        <taxon>Caligidae</taxon>
        <taxon>Lepeophtheirus</taxon>
    </lineage>
</organism>
<dbReference type="EMBL" id="HACA01018862">
    <property type="protein sequence ID" value="CDW36223.1"/>
    <property type="molecule type" value="Transcribed_RNA"/>
</dbReference>
<sequence>MPSNIPINVRNPSTSTLALAFNEYNCITFERYIKYELGSMPQIALVDEEDGDSLILSM</sequence>
<name>A0A0K2UDA2_LEPSM</name>
<protein>
    <submittedName>
        <fullName evidence="1">Uncharacterized protein</fullName>
    </submittedName>
</protein>
<reference evidence="1" key="1">
    <citation type="submission" date="2014-05" db="EMBL/GenBank/DDBJ databases">
        <authorList>
            <person name="Chronopoulou M."/>
        </authorList>
    </citation>
    <scope>NUCLEOTIDE SEQUENCE</scope>
    <source>
        <tissue evidence="1">Whole organism</tissue>
    </source>
</reference>
<proteinExistence type="predicted"/>
<dbReference type="AlphaFoldDB" id="A0A0K2UDA2"/>
<accession>A0A0K2UDA2</accession>